<organism evidence="2 3">
    <name type="scientific">Entomortierella chlamydospora</name>
    <dbReference type="NCBI Taxonomy" id="101097"/>
    <lineage>
        <taxon>Eukaryota</taxon>
        <taxon>Fungi</taxon>
        <taxon>Fungi incertae sedis</taxon>
        <taxon>Mucoromycota</taxon>
        <taxon>Mortierellomycotina</taxon>
        <taxon>Mortierellomycetes</taxon>
        <taxon>Mortierellales</taxon>
        <taxon>Mortierellaceae</taxon>
        <taxon>Entomortierella</taxon>
    </lineage>
</organism>
<protein>
    <submittedName>
        <fullName evidence="2">Uncharacterized protein</fullName>
    </submittedName>
</protein>
<dbReference type="Proteomes" id="UP000703661">
    <property type="component" value="Unassembled WGS sequence"/>
</dbReference>
<keyword evidence="3" id="KW-1185">Reference proteome</keyword>
<dbReference type="EMBL" id="JAAAID010002419">
    <property type="protein sequence ID" value="KAG0007302.1"/>
    <property type="molecule type" value="Genomic_DNA"/>
</dbReference>
<dbReference type="AlphaFoldDB" id="A0A9P6MMW4"/>
<evidence type="ECO:0000256" key="1">
    <source>
        <dbReference type="SAM" id="MobiDB-lite"/>
    </source>
</evidence>
<proteinExistence type="predicted"/>
<evidence type="ECO:0000313" key="2">
    <source>
        <dbReference type="EMBL" id="KAG0007302.1"/>
    </source>
</evidence>
<gene>
    <name evidence="2" type="ORF">BGZ80_004830</name>
</gene>
<feature type="region of interest" description="Disordered" evidence="1">
    <location>
        <begin position="1"/>
        <end position="96"/>
    </location>
</feature>
<feature type="compositionally biased region" description="Low complexity" evidence="1">
    <location>
        <begin position="1"/>
        <end position="18"/>
    </location>
</feature>
<name>A0A9P6MMW4_9FUNG</name>
<comment type="caution">
    <text evidence="2">The sequence shown here is derived from an EMBL/GenBank/DDBJ whole genome shotgun (WGS) entry which is preliminary data.</text>
</comment>
<evidence type="ECO:0000313" key="3">
    <source>
        <dbReference type="Proteomes" id="UP000703661"/>
    </source>
</evidence>
<sequence>PYRPFVISSSPAPSFSVSETSTPLMRNGRSSITPGDKRELEHETEDGSINGHPGYSNSSSSADGRRESGSSLSRSNPLYPSPEEEAARAQARNISRPLQDVLSPTLANAQLILQQSQQPRQY</sequence>
<accession>A0A9P6MMW4</accession>
<reference evidence="2" key="1">
    <citation type="journal article" date="2020" name="Fungal Divers.">
        <title>Resolving the Mortierellaceae phylogeny through synthesis of multi-gene phylogenetics and phylogenomics.</title>
        <authorList>
            <person name="Vandepol N."/>
            <person name="Liber J."/>
            <person name="Desiro A."/>
            <person name="Na H."/>
            <person name="Kennedy M."/>
            <person name="Barry K."/>
            <person name="Grigoriev I.V."/>
            <person name="Miller A.N."/>
            <person name="O'Donnell K."/>
            <person name="Stajich J.E."/>
            <person name="Bonito G."/>
        </authorList>
    </citation>
    <scope>NUCLEOTIDE SEQUENCE</scope>
    <source>
        <strain evidence="2">NRRL 2769</strain>
    </source>
</reference>
<feature type="non-terminal residue" evidence="2">
    <location>
        <position position="1"/>
    </location>
</feature>
<feature type="compositionally biased region" description="Polar residues" evidence="1">
    <location>
        <begin position="19"/>
        <end position="33"/>
    </location>
</feature>